<evidence type="ECO:0000256" key="1">
    <source>
        <dbReference type="ARBA" id="ARBA00009091"/>
    </source>
</evidence>
<dbReference type="GO" id="GO:0050821">
    <property type="term" value="P:protein stabilization"/>
    <property type="evidence" value="ECO:0007669"/>
    <property type="project" value="TreeGrafter"/>
</dbReference>
<evidence type="ECO:0000313" key="5">
    <source>
        <dbReference type="EMBL" id="CAA9297271.1"/>
    </source>
</evidence>
<dbReference type="PANTHER" id="PTHR35089">
    <property type="entry name" value="CHAPERONE PROTEIN SKP"/>
    <property type="match status" value="1"/>
</dbReference>
<dbReference type="GO" id="GO:0051082">
    <property type="term" value="F:unfolded protein binding"/>
    <property type="evidence" value="ECO:0007669"/>
    <property type="project" value="InterPro"/>
</dbReference>
<dbReference type="GO" id="GO:0005829">
    <property type="term" value="C:cytosol"/>
    <property type="evidence" value="ECO:0007669"/>
    <property type="project" value="TreeGrafter"/>
</dbReference>
<sequence length="176" mass="19354">MKRILSLAIAAVVSMAAAAPAQAQLKMGYVNSDRVLAETPAFADVRATLEREFAPLRAEIDTLEARLGRADAEFRAQAPTLTEAVRTQRQQTMQQQFAQYQARAQQIQQQVQTREQELVRPVMTRIRGVLEQVRAAGGYSFIMDPPEGVIVAVDPALDVTDQVIRALGGTPQPRTP</sequence>
<keyword evidence="2 4" id="KW-0732">Signal</keyword>
<feature type="signal peptide" evidence="4">
    <location>
        <begin position="1"/>
        <end position="23"/>
    </location>
</feature>
<dbReference type="AlphaFoldDB" id="A0A6J4K771"/>
<dbReference type="SMART" id="SM00935">
    <property type="entry name" value="OmpH"/>
    <property type="match status" value="1"/>
</dbReference>
<proteinExistence type="inferred from homology"/>
<evidence type="ECO:0008006" key="6">
    <source>
        <dbReference type="Google" id="ProtNLM"/>
    </source>
</evidence>
<protein>
    <recommendedName>
        <fullName evidence="6">Outer membrane protein H</fullName>
    </recommendedName>
</protein>
<dbReference type="InterPro" id="IPR024930">
    <property type="entry name" value="Skp_dom_sf"/>
</dbReference>
<dbReference type="Pfam" id="PF03938">
    <property type="entry name" value="OmpH"/>
    <property type="match status" value="1"/>
</dbReference>
<dbReference type="Gene3D" id="3.30.910.20">
    <property type="entry name" value="Skp domain"/>
    <property type="match status" value="1"/>
</dbReference>
<dbReference type="EMBL" id="CADCTV010000047">
    <property type="protein sequence ID" value="CAA9297271.1"/>
    <property type="molecule type" value="Genomic_DNA"/>
</dbReference>
<evidence type="ECO:0000256" key="2">
    <source>
        <dbReference type="ARBA" id="ARBA00022729"/>
    </source>
</evidence>
<reference evidence="5" key="1">
    <citation type="submission" date="2020-02" db="EMBL/GenBank/DDBJ databases">
        <authorList>
            <person name="Meier V. D."/>
        </authorList>
    </citation>
    <scope>NUCLEOTIDE SEQUENCE</scope>
    <source>
        <strain evidence="5">AVDCRST_MAG89</strain>
    </source>
</reference>
<dbReference type="InterPro" id="IPR005632">
    <property type="entry name" value="Chaperone_Skp"/>
</dbReference>
<dbReference type="SUPFAM" id="SSF111384">
    <property type="entry name" value="OmpH-like"/>
    <property type="match status" value="1"/>
</dbReference>
<evidence type="ECO:0000256" key="3">
    <source>
        <dbReference type="SAM" id="Coils"/>
    </source>
</evidence>
<feature type="chain" id="PRO_5026655295" description="Outer membrane protein H" evidence="4">
    <location>
        <begin position="24"/>
        <end position="176"/>
    </location>
</feature>
<accession>A0A6J4K771</accession>
<keyword evidence="3" id="KW-0175">Coiled coil</keyword>
<gene>
    <name evidence="5" type="ORF">AVDCRST_MAG89-213</name>
</gene>
<feature type="coiled-coil region" evidence="3">
    <location>
        <begin position="90"/>
        <end position="117"/>
    </location>
</feature>
<dbReference type="PANTHER" id="PTHR35089:SF1">
    <property type="entry name" value="CHAPERONE PROTEIN SKP"/>
    <property type="match status" value="1"/>
</dbReference>
<organism evidence="5">
    <name type="scientific">uncultured Gemmatimonadota bacterium</name>
    <dbReference type="NCBI Taxonomy" id="203437"/>
    <lineage>
        <taxon>Bacteria</taxon>
        <taxon>Pseudomonadati</taxon>
        <taxon>Gemmatimonadota</taxon>
        <taxon>environmental samples</taxon>
    </lineage>
</organism>
<name>A0A6J4K771_9BACT</name>
<evidence type="ECO:0000256" key="4">
    <source>
        <dbReference type="SAM" id="SignalP"/>
    </source>
</evidence>
<comment type="similarity">
    <text evidence="1">Belongs to the Skp family.</text>
</comment>